<name>U4KEU3_9VIBR</name>
<reference evidence="8 9" key="1">
    <citation type="journal article" date="2013" name="ISME J.">
        <title>Comparative genomics of pathogenic lineages of Vibrio nigripulchritudo identifies virulence-associated traits.</title>
        <authorList>
            <person name="Goudenege D."/>
            <person name="Labreuche Y."/>
            <person name="Krin E."/>
            <person name="Ansquer D."/>
            <person name="Mangenot S."/>
            <person name="Calteau A."/>
            <person name="Medigue C."/>
            <person name="Mazel D."/>
            <person name="Polz M.F."/>
            <person name="Le Roux F."/>
        </authorList>
    </citation>
    <scope>NUCLEOTIDE SEQUENCE [LARGE SCALE GENOMIC DNA]</scope>
    <source>
        <strain evidence="9">SnF1</strain>
    </source>
</reference>
<dbReference type="InterPro" id="IPR018060">
    <property type="entry name" value="HTH_AraC"/>
</dbReference>
<evidence type="ECO:0000256" key="5">
    <source>
        <dbReference type="ARBA" id="ARBA00023163"/>
    </source>
</evidence>
<keyword evidence="4" id="KW-0238">DNA-binding</keyword>
<sequence length="408" mass="46753">MCVQRNWLNKKELILNTTSRVIKTSSCISEEHDLVKHHQEQFPIIGTSASALRTKQQIQFAKEMNVSVFITGEKGTEKTEVAQYIHDNRLNINGKLIRLSPNFSSPDVYKLYLKKAITDAQSGTLLLEDIDELSREIQDFLIYAFTIDGYQEKLNKQNVSLMVSCNTSIYSLKESNAFLSVLLECNIPYMEINISPLSERKEDIPELITHVMKKFDLQEGTSITEGAQYLLNQYHWPGNLTQLRSLLVLLASCSYGEITEQDVLSVGVIKKTDCSYDIFETILEKRFERLENLHPALKKALIYLGENYTESIKLTDMASASYTSPSHLSFLFREHLNLSFKGILVRVRIQRAKQLFDASPMLKVTDVCLQSGFGDLSHFEKMFKRYAGCTPRQYRAQNRQRPQFSLAV</sequence>
<evidence type="ECO:0000313" key="8">
    <source>
        <dbReference type="EMBL" id="CCO59123.1"/>
    </source>
</evidence>
<dbReference type="SUPFAM" id="SSF52540">
    <property type="entry name" value="P-loop containing nucleoside triphosphate hydrolases"/>
    <property type="match status" value="1"/>
</dbReference>
<dbReference type="InterPro" id="IPR020449">
    <property type="entry name" value="Tscrpt_reg_AraC-type_HTH"/>
</dbReference>
<dbReference type="OrthoDB" id="7349394at2"/>
<dbReference type="RefSeq" id="WP_022551679.1">
    <property type="nucleotide sequence ID" value="NC_022528.1"/>
</dbReference>
<feature type="domain" description="HTH araC/xylS-type" evidence="6">
    <location>
        <begin position="298"/>
        <end position="397"/>
    </location>
</feature>
<dbReference type="GO" id="GO:0005524">
    <property type="term" value="F:ATP binding"/>
    <property type="evidence" value="ECO:0007669"/>
    <property type="project" value="InterPro"/>
</dbReference>
<proteinExistence type="predicted"/>
<dbReference type="Proteomes" id="UP000016895">
    <property type="component" value="Chromosome 1"/>
</dbReference>
<accession>U4KEU3</accession>
<dbReference type="PRINTS" id="PR00032">
    <property type="entry name" value="HTHARAC"/>
</dbReference>
<dbReference type="InterPro" id="IPR009057">
    <property type="entry name" value="Homeodomain-like_sf"/>
</dbReference>
<keyword evidence="1" id="KW-0547">Nucleotide-binding</keyword>
<protein>
    <submittedName>
        <fullName evidence="8">Putative Transcriptional regulator, AraC family</fullName>
    </submittedName>
</protein>
<keyword evidence="5" id="KW-0804">Transcription</keyword>
<evidence type="ECO:0000259" key="6">
    <source>
        <dbReference type="PROSITE" id="PS01124"/>
    </source>
</evidence>
<evidence type="ECO:0000313" key="9">
    <source>
        <dbReference type="Proteomes" id="UP000016895"/>
    </source>
</evidence>
<dbReference type="Gene3D" id="3.40.50.300">
    <property type="entry name" value="P-loop containing nucleotide triphosphate hydrolases"/>
    <property type="match status" value="1"/>
</dbReference>
<feature type="domain" description="Sigma-54 factor interaction" evidence="7">
    <location>
        <begin position="44"/>
        <end position="252"/>
    </location>
</feature>
<dbReference type="PROSITE" id="PS01124">
    <property type="entry name" value="HTH_ARAC_FAMILY_2"/>
    <property type="match status" value="1"/>
</dbReference>
<keyword evidence="3" id="KW-0805">Transcription regulation</keyword>
<dbReference type="Pfam" id="PF12833">
    <property type="entry name" value="HTH_18"/>
    <property type="match status" value="1"/>
</dbReference>
<dbReference type="PROSITE" id="PS50045">
    <property type="entry name" value="SIGMA54_INTERACT_4"/>
    <property type="match status" value="1"/>
</dbReference>
<dbReference type="InterPro" id="IPR027417">
    <property type="entry name" value="P-loop_NTPase"/>
</dbReference>
<evidence type="ECO:0000256" key="1">
    <source>
        <dbReference type="ARBA" id="ARBA00022741"/>
    </source>
</evidence>
<dbReference type="SUPFAM" id="SSF46689">
    <property type="entry name" value="Homeodomain-like"/>
    <property type="match status" value="2"/>
</dbReference>
<dbReference type="InterPro" id="IPR002078">
    <property type="entry name" value="Sigma_54_int"/>
</dbReference>
<dbReference type="Pfam" id="PF25601">
    <property type="entry name" value="AAA_lid_14"/>
    <property type="match status" value="1"/>
</dbReference>
<evidence type="ECO:0000256" key="3">
    <source>
        <dbReference type="ARBA" id="ARBA00023015"/>
    </source>
</evidence>
<dbReference type="EMBL" id="FO203526">
    <property type="protein sequence ID" value="CCO59123.1"/>
    <property type="molecule type" value="Genomic_DNA"/>
</dbReference>
<dbReference type="eggNOG" id="COG2207">
    <property type="taxonomic scope" value="Bacteria"/>
</dbReference>
<dbReference type="Pfam" id="PF14532">
    <property type="entry name" value="Sigma54_activ_2"/>
    <property type="match status" value="1"/>
</dbReference>
<dbReference type="eggNOG" id="COG3829">
    <property type="taxonomic scope" value="Bacteria"/>
</dbReference>
<dbReference type="Gene3D" id="1.10.10.60">
    <property type="entry name" value="Homeodomain-like"/>
    <property type="match status" value="2"/>
</dbReference>
<dbReference type="PATRIC" id="fig|1260221.3.peg.2952"/>
<dbReference type="PANTHER" id="PTHR43280">
    <property type="entry name" value="ARAC-FAMILY TRANSCRIPTIONAL REGULATOR"/>
    <property type="match status" value="1"/>
</dbReference>
<dbReference type="AlphaFoldDB" id="U4KEU3"/>
<keyword evidence="2" id="KW-0067">ATP-binding</keyword>
<evidence type="ECO:0000256" key="4">
    <source>
        <dbReference type="ARBA" id="ARBA00023125"/>
    </source>
</evidence>
<organism evidence="8 9">
    <name type="scientific">Vibrio nigripulchritudo</name>
    <dbReference type="NCBI Taxonomy" id="28173"/>
    <lineage>
        <taxon>Bacteria</taxon>
        <taxon>Pseudomonadati</taxon>
        <taxon>Pseudomonadota</taxon>
        <taxon>Gammaproteobacteria</taxon>
        <taxon>Vibrionales</taxon>
        <taxon>Vibrionaceae</taxon>
        <taxon>Vibrio</taxon>
    </lineage>
</organism>
<evidence type="ECO:0000256" key="2">
    <source>
        <dbReference type="ARBA" id="ARBA00022840"/>
    </source>
</evidence>
<gene>
    <name evidence="8" type="ORF">VIBNI_A3109</name>
</gene>
<dbReference type="KEGG" id="vni:VIBNI_A3109"/>
<dbReference type="InterPro" id="IPR058031">
    <property type="entry name" value="AAA_lid_NorR"/>
</dbReference>
<dbReference type="STRING" id="28173.VIBNI_A3109"/>
<keyword evidence="9" id="KW-1185">Reference proteome</keyword>
<dbReference type="GO" id="GO:0043565">
    <property type="term" value="F:sequence-specific DNA binding"/>
    <property type="evidence" value="ECO:0007669"/>
    <property type="project" value="InterPro"/>
</dbReference>
<dbReference type="Gene3D" id="1.10.8.60">
    <property type="match status" value="1"/>
</dbReference>
<dbReference type="GO" id="GO:0003700">
    <property type="term" value="F:DNA-binding transcription factor activity"/>
    <property type="evidence" value="ECO:0007669"/>
    <property type="project" value="InterPro"/>
</dbReference>
<dbReference type="PANTHER" id="PTHR43280:SF28">
    <property type="entry name" value="HTH-TYPE TRANSCRIPTIONAL ACTIVATOR RHAS"/>
    <property type="match status" value="1"/>
</dbReference>
<dbReference type="SMART" id="SM00342">
    <property type="entry name" value="HTH_ARAC"/>
    <property type="match status" value="1"/>
</dbReference>
<evidence type="ECO:0000259" key="7">
    <source>
        <dbReference type="PROSITE" id="PS50045"/>
    </source>
</evidence>